<protein>
    <submittedName>
        <fullName evidence="2">Uncharacterized protein</fullName>
    </submittedName>
</protein>
<organism evidence="2 3">
    <name type="scientific">Caerostris darwini</name>
    <dbReference type="NCBI Taxonomy" id="1538125"/>
    <lineage>
        <taxon>Eukaryota</taxon>
        <taxon>Metazoa</taxon>
        <taxon>Ecdysozoa</taxon>
        <taxon>Arthropoda</taxon>
        <taxon>Chelicerata</taxon>
        <taxon>Arachnida</taxon>
        <taxon>Araneae</taxon>
        <taxon>Araneomorphae</taxon>
        <taxon>Entelegynae</taxon>
        <taxon>Araneoidea</taxon>
        <taxon>Araneidae</taxon>
        <taxon>Caerostris</taxon>
    </lineage>
</organism>
<keyword evidence="3" id="KW-1185">Reference proteome</keyword>
<name>A0AAV4RYG2_9ARAC</name>
<evidence type="ECO:0000313" key="3">
    <source>
        <dbReference type="Proteomes" id="UP001054837"/>
    </source>
</evidence>
<evidence type="ECO:0000256" key="1">
    <source>
        <dbReference type="SAM" id="MobiDB-lite"/>
    </source>
</evidence>
<feature type="compositionally biased region" description="Polar residues" evidence="1">
    <location>
        <begin position="75"/>
        <end position="84"/>
    </location>
</feature>
<reference evidence="2 3" key="1">
    <citation type="submission" date="2021-06" db="EMBL/GenBank/DDBJ databases">
        <title>Caerostris darwini draft genome.</title>
        <authorList>
            <person name="Kono N."/>
            <person name="Arakawa K."/>
        </authorList>
    </citation>
    <scope>NUCLEOTIDE SEQUENCE [LARGE SCALE GENOMIC DNA]</scope>
</reference>
<feature type="region of interest" description="Disordered" evidence="1">
    <location>
        <begin position="39"/>
        <end position="84"/>
    </location>
</feature>
<gene>
    <name evidence="2" type="ORF">CDAR_622131</name>
</gene>
<accession>A0AAV4RYG2</accession>
<comment type="caution">
    <text evidence="2">The sequence shown here is derived from an EMBL/GenBank/DDBJ whole genome shotgun (WGS) entry which is preliminary data.</text>
</comment>
<evidence type="ECO:0000313" key="2">
    <source>
        <dbReference type="EMBL" id="GIY25921.1"/>
    </source>
</evidence>
<feature type="compositionally biased region" description="Basic residues" evidence="1">
    <location>
        <begin position="44"/>
        <end position="58"/>
    </location>
</feature>
<dbReference type="Proteomes" id="UP001054837">
    <property type="component" value="Unassembled WGS sequence"/>
</dbReference>
<sequence>MTDTSPSWLIKQPLTDTGFSVVAEISRPHDTLTQLSPDFWSRTRQGKRKKEKKTHSLSHPHTEKSPGRIKPIKSNCIQKTTGVK</sequence>
<dbReference type="EMBL" id="BPLQ01006871">
    <property type="protein sequence ID" value="GIY25921.1"/>
    <property type="molecule type" value="Genomic_DNA"/>
</dbReference>
<dbReference type="AlphaFoldDB" id="A0AAV4RYG2"/>
<proteinExistence type="predicted"/>